<dbReference type="OrthoDB" id="9976063at2759"/>
<dbReference type="PROSITE" id="PS50004">
    <property type="entry name" value="C2"/>
    <property type="match status" value="1"/>
</dbReference>
<dbReference type="SUPFAM" id="SSF55753">
    <property type="entry name" value="Actin depolymerizing proteins"/>
    <property type="match status" value="1"/>
</dbReference>
<dbReference type="InterPro" id="IPR040885">
    <property type="entry name" value="SMP_C2CD2L"/>
</dbReference>
<dbReference type="GO" id="GO:0046872">
    <property type="term" value="F:metal ion binding"/>
    <property type="evidence" value="ECO:0007669"/>
    <property type="project" value="UniProtKB-KW"/>
</dbReference>
<evidence type="ECO:0000256" key="5">
    <source>
        <dbReference type="SAM" id="MobiDB-lite"/>
    </source>
</evidence>
<dbReference type="GO" id="GO:0003779">
    <property type="term" value="F:actin binding"/>
    <property type="evidence" value="ECO:0007669"/>
    <property type="project" value="UniProtKB-KW"/>
</dbReference>
<keyword evidence="3" id="KW-0862">Zinc</keyword>
<dbReference type="SMART" id="SM00239">
    <property type="entry name" value="C2"/>
    <property type="match status" value="1"/>
</dbReference>
<evidence type="ECO:0000256" key="6">
    <source>
        <dbReference type="SAM" id="Phobius"/>
    </source>
</evidence>
<evidence type="ECO:0000259" key="7">
    <source>
        <dbReference type="PROSITE" id="PS50004"/>
    </source>
</evidence>
<dbReference type="Pfam" id="PF00130">
    <property type="entry name" value="C1_1"/>
    <property type="match status" value="1"/>
</dbReference>
<keyword evidence="10" id="KW-1185">Reference proteome</keyword>
<dbReference type="PANTHER" id="PTHR21119:SF5">
    <property type="entry name" value="C2 DOMAIN-CONTAINING PROTEIN"/>
    <property type="match status" value="1"/>
</dbReference>
<dbReference type="Proteomes" id="UP000515135">
    <property type="component" value="Unplaced"/>
</dbReference>
<dbReference type="InterPro" id="IPR035892">
    <property type="entry name" value="C2_domain_sf"/>
</dbReference>
<dbReference type="Pfam" id="PF00168">
    <property type="entry name" value="C2"/>
    <property type="match status" value="1"/>
</dbReference>
<dbReference type="Gene3D" id="3.40.20.10">
    <property type="entry name" value="Severin"/>
    <property type="match status" value="1"/>
</dbReference>
<feature type="transmembrane region" description="Helical" evidence="6">
    <location>
        <begin position="41"/>
        <end position="62"/>
    </location>
</feature>
<protein>
    <submittedName>
        <fullName evidence="11">C2 domain-containing protein 2-like</fullName>
    </submittedName>
</protein>
<dbReference type="PROSITE" id="PS50081">
    <property type="entry name" value="ZF_DAG_PE_2"/>
    <property type="match status" value="1"/>
</dbReference>
<evidence type="ECO:0000313" key="10">
    <source>
        <dbReference type="Proteomes" id="UP000515135"/>
    </source>
</evidence>
<evidence type="ECO:0000313" key="11">
    <source>
        <dbReference type="RefSeq" id="XP_019630715.1"/>
    </source>
</evidence>
<evidence type="ECO:0000256" key="1">
    <source>
        <dbReference type="ARBA" id="ARBA00006844"/>
    </source>
</evidence>
<keyword evidence="6" id="KW-0472">Membrane</keyword>
<dbReference type="PANTHER" id="PTHR21119">
    <property type="entry name" value="C2 DOMAIN-CONTAINING PROTEIN"/>
    <property type="match status" value="1"/>
</dbReference>
<feature type="domain" description="C2" evidence="7">
    <location>
        <begin position="313"/>
        <end position="427"/>
    </location>
</feature>
<dbReference type="InterPro" id="IPR039934">
    <property type="entry name" value="C2CD2/C2CD2L"/>
</dbReference>
<dbReference type="CDD" id="cd20831">
    <property type="entry name" value="C1_dGM13116p-like"/>
    <property type="match status" value="1"/>
</dbReference>
<dbReference type="Gene3D" id="2.60.40.150">
    <property type="entry name" value="C2 domain"/>
    <property type="match status" value="1"/>
</dbReference>
<dbReference type="SMART" id="SM00109">
    <property type="entry name" value="C1"/>
    <property type="match status" value="1"/>
</dbReference>
<dbReference type="InterPro" id="IPR046349">
    <property type="entry name" value="C1-like_sf"/>
</dbReference>
<dbReference type="GeneID" id="109474796"/>
<dbReference type="CDD" id="cd11286">
    <property type="entry name" value="ADF_cofilin_like"/>
    <property type="match status" value="1"/>
</dbReference>
<dbReference type="InterPro" id="IPR000008">
    <property type="entry name" value="C2_dom"/>
</dbReference>
<keyword evidence="2" id="KW-0479">Metal-binding</keyword>
<dbReference type="PROSITE" id="PS51263">
    <property type="entry name" value="ADF_H"/>
    <property type="match status" value="1"/>
</dbReference>
<dbReference type="GO" id="GO:0030042">
    <property type="term" value="P:actin filament depolymerization"/>
    <property type="evidence" value="ECO:0007669"/>
    <property type="project" value="InterPro"/>
</dbReference>
<keyword evidence="6" id="KW-0812">Transmembrane</keyword>
<feature type="domain" description="ADF-H" evidence="9">
    <location>
        <begin position="913"/>
        <end position="1042"/>
    </location>
</feature>
<organism evidence="10 11">
    <name type="scientific">Branchiostoma belcheri</name>
    <name type="common">Amphioxus</name>
    <dbReference type="NCBI Taxonomy" id="7741"/>
    <lineage>
        <taxon>Eukaryota</taxon>
        <taxon>Metazoa</taxon>
        <taxon>Chordata</taxon>
        <taxon>Cephalochordata</taxon>
        <taxon>Leptocardii</taxon>
        <taxon>Amphioxiformes</taxon>
        <taxon>Branchiostomatidae</taxon>
        <taxon>Branchiostoma</taxon>
    </lineage>
</organism>
<feature type="domain" description="Phorbol-ester/DAG-type" evidence="8">
    <location>
        <begin position="813"/>
        <end position="864"/>
    </location>
</feature>
<dbReference type="Pfam" id="PF18696">
    <property type="entry name" value="SMP_C2CD2L"/>
    <property type="match status" value="1"/>
</dbReference>
<evidence type="ECO:0000259" key="8">
    <source>
        <dbReference type="PROSITE" id="PS50081"/>
    </source>
</evidence>
<dbReference type="SMART" id="SM00102">
    <property type="entry name" value="ADF"/>
    <property type="match status" value="1"/>
</dbReference>
<sequence length="1046" mass="116485">MPAATAPGGLSYLFLLGQSMFSADALVNNVNSGKVDVLDVFLVLFGLFLSTILLATFLWTTLRRRWQGEARAAGRVTAGRSEQEAGVRGPVPPPDGRLYEPCEWVNTTLTWLRTQQHQTPELVKSWLKALNEQARRNGSSLQLTFDKIKEGSLPPKFTTINSTIADDGSLVIGCYVEWLRLGLTVFATQQTPQTIKLAICDVDVKLTGECQFKASVQSEEVHVTGSFPKEPKIDINVKQPAGSEEDGVDTGIVQGLVRDTLAGAVLTISLSLQSMLREGRDQPDRLPTFVDGPISAPGDRGVAKPIVTRRLSPSGVPPKPPRLQDRKLLVKVIKANGLPGRNGFGSCDPYCIIEMDAPLQKHKTSVIKNTINPFWDEHFLFDLSTRTKELKFSLFDREKGSDNNDLLGEAILPMDTLTQNLSSRQIIPLQRAFSTDDGVNASITAEFLFMEPSAAQQVLNSLHPQPSPIRPHYPTTPQKKVETYRTVTPGGTVITTQTTTVERAANERSMPGSVQESPVQQKKYEDDMEVVDQPGRLSVPTQTLSASQELLMIDGVDSVAETAIRQLREMSQQRSKTPTKTSTLIITGVSRKPASMTDLSPTGLAALVGPGSEGYISGDISDKSSDKQSQPGTSEHDSPAQDSGKTLLSVPSTDEALMLQAGATASRRRFFRKKERPHSSHSDLLEAQQSEESTSVELGQKITRETKAKSKSTSKLFSKFSFRALSKASKSASYEQLVTKSETSSLRSYGARASTYSYGSARYSGISGNLEEMSITVLETKKKGQLRHYLIPPELARRRTLRRRGKKLHVHNDHSFVAKHFKGVPRCAVCDLAIARRIGKQGYECRDCKLICHKECHFKTELYCPNSRVGQMEILTFASYQEHFVRSRPGHRWSWWGRSRSGQRLWWRIMASGIKVTDEVVKAYDEVKLKHMFKYVTFRVADNETEIIVESKQKESTWEEFQASLPDKEPRWSVYDFDYKNREGQDRNKLILVKWCPDDVGIKKKMMHSSSSDSLAKKCKGVAVQANDRSDLNYNEVRDKILATSQ</sequence>
<feature type="compositionally biased region" description="Polar residues" evidence="5">
    <location>
        <begin position="687"/>
        <end position="697"/>
    </location>
</feature>
<feature type="region of interest" description="Disordered" evidence="5">
    <location>
        <begin position="672"/>
        <end position="708"/>
    </location>
</feature>
<dbReference type="CDD" id="cd21664">
    <property type="entry name" value="SMP_C2CD2-like"/>
    <property type="match status" value="1"/>
</dbReference>
<gene>
    <name evidence="11" type="primary">LOC109474796</name>
</gene>
<evidence type="ECO:0000259" key="9">
    <source>
        <dbReference type="PROSITE" id="PS51263"/>
    </source>
</evidence>
<keyword evidence="4" id="KW-0009">Actin-binding</keyword>
<dbReference type="Gene3D" id="3.30.60.20">
    <property type="match status" value="1"/>
</dbReference>
<dbReference type="InterPro" id="IPR002108">
    <property type="entry name" value="ADF-H"/>
</dbReference>
<reference evidence="11" key="1">
    <citation type="submission" date="2025-08" db="UniProtKB">
        <authorList>
            <consortium name="RefSeq"/>
        </authorList>
    </citation>
    <scope>IDENTIFICATION</scope>
    <source>
        <tissue evidence="11">Gonad</tissue>
    </source>
</reference>
<dbReference type="InterPro" id="IPR017904">
    <property type="entry name" value="ADF/Cofilin"/>
</dbReference>
<evidence type="ECO:0000256" key="2">
    <source>
        <dbReference type="ARBA" id="ARBA00022723"/>
    </source>
</evidence>
<dbReference type="AlphaFoldDB" id="A0A6P4YML9"/>
<feature type="region of interest" description="Disordered" evidence="5">
    <location>
        <begin position="615"/>
        <end position="647"/>
    </location>
</feature>
<dbReference type="SUPFAM" id="SSF57889">
    <property type="entry name" value="Cysteine-rich domain"/>
    <property type="match status" value="1"/>
</dbReference>
<dbReference type="GO" id="GO:0015629">
    <property type="term" value="C:actin cytoskeleton"/>
    <property type="evidence" value="ECO:0007669"/>
    <property type="project" value="InterPro"/>
</dbReference>
<dbReference type="RefSeq" id="XP_019630715.1">
    <property type="nucleotide sequence ID" value="XM_019775156.1"/>
</dbReference>
<dbReference type="SUPFAM" id="SSF49562">
    <property type="entry name" value="C2 domain (Calcium/lipid-binding domain, CaLB)"/>
    <property type="match status" value="1"/>
</dbReference>
<dbReference type="InterPro" id="IPR029006">
    <property type="entry name" value="ADF-H/Gelsolin-like_dom_sf"/>
</dbReference>
<keyword evidence="6" id="KW-1133">Transmembrane helix</keyword>
<proteinExistence type="inferred from homology"/>
<evidence type="ECO:0000256" key="3">
    <source>
        <dbReference type="ARBA" id="ARBA00022833"/>
    </source>
</evidence>
<name>A0A6P4YML9_BRABE</name>
<dbReference type="CDD" id="cd08678">
    <property type="entry name" value="C2_C21orf25-like"/>
    <property type="match status" value="1"/>
</dbReference>
<accession>A0A6P4YML9</accession>
<dbReference type="KEGG" id="bbel:109474796"/>
<comment type="similarity">
    <text evidence="1">Belongs to the actin-binding proteins ADF family.</text>
</comment>
<evidence type="ECO:0000256" key="4">
    <source>
        <dbReference type="ARBA" id="ARBA00023203"/>
    </source>
</evidence>
<dbReference type="PROSITE" id="PS00479">
    <property type="entry name" value="ZF_DAG_PE_1"/>
    <property type="match status" value="1"/>
</dbReference>
<dbReference type="InterPro" id="IPR002219">
    <property type="entry name" value="PKC_DAG/PE"/>
</dbReference>
<dbReference type="Pfam" id="PF00241">
    <property type="entry name" value="Cofilin_ADF"/>
    <property type="match status" value="1"/>
</dbReference>